<dbReference type="KEGG" id="cann:107876670"/>
<dbReference type="OrthoDB" id="1894463at2759"/>
<dbReference type="Gene3D" id="1.20.1280.50">
    <property type="match status" value="1"/>
</dbReference>
<sequence>MDCDHAKEKKLEDEPRNLIACLPKEIALDIISRLPISSLIQFRFVCQTWNMLTRDSRLVDMHLSRAVNINPCLLFTTYHPKKEQLFFVELSDRHDDEHTLQEIQIPFSTSMDLFRVVDSCNGLLCLSGVYDHEEAYIYNPFTREYKKLPNCNELDVNEVVYGFGFHPATNEYKVIKIGYYPHVYYVPWCFHKSVKYGYPLSEVHVFSLKSNTWRKSEEIPYKLYNSPGVLVGGKLHWVTRFNWHLDRLIIAFDLSNDTVQEVSRPDFTVNLYYCRYHLAALGGCLSACLLTSNGENLEIWIMEEYNKKESWMHKFNIGSSSILGQDLPESYDIWRTSLQKETVTVMCLLNNGDILLDCQGGILIAYSTDKKILKSISLCGMPKSCKTTAHVGSLNWIDNLA</sequence>
<name>A0A1U8H6P8_CAPAN</name>
<dbReference type="Gramene" id="PHT76266">
    <property type="protein sequence ID" value="PHT76266"/>
    <property type="gene ID" value="T459_19788"/>
</dbReference>
<dbReference type="PANTHER" id="PTHR31672:SF13">
    <property type="entry name" value="F-BOX PROTEIN CPR30-LIKE"/>
    <property type="match status" value="1"/>
</dbReference>
<organism evidence="2 3">
    <name type="scientific">Capsicum annuum</name>
    <name type="common">Capsicum pepper</name>
    <dbReference type="NCBI Taxonomy" id="4072"/>
    <lineage>
        <taxon>Eukaryota</taxon>
        <taxon>Viridiplantae</taxon>
        <taxon>Streptophyta</taxon>
        <taxon>Embryophyta</taxon>
        <taxon>Tracheophyta</taxon>
        <taxon>Spermatophyta</taxon>
        <taxon>Magnoliopsida</taxon>
        <taxon>eudicotyledons</taxon>
        <taxon>Gunneridae</taxon>
        <taxon>Pentapetalae</taxon>
        <taxon>asterids</taxon>
        <taxon>lamiids</taxon>
        <taxon>Solanales</taxon>
        <taxon>Solanaceae</taxon>
        <taxon>Solanoideae</taxon>
        <taxon>Capsiceae</taxon>
        <taxon>Capsicum</taxon>
    </lineage>
</organism>
<reference evidence="2 3" key="2">
    <citation type="journal article" date="2017" name="Genome Biol.">
        <title>New reference genome sequences of hot pepper reveal the massive evolution of plant disease-resistance genes by retroduplication.</title>
        <authorList>
            <person name="Kim S."/>
            <person name="Park J."/>
            <person name="Yeom S.I."/>
            <person name="Kim Y.M."/>
            <person name="Seo E."/>
            <person name="Kim K.T."/>
            <person name="Kim M.S."/>
            <person name="Lee J.M."/>
            <person name="Cheong K."/>
            <person name="Shin H.S."/>
            <person name="Kim S.B."/>
            <person name="Han K."/>
            <person name="Lee J."/>
            <person name="Park M."/>
            <person name="Lee H.A."/>
            <person name="Lee H.Y."/>
            <person name="Lee Y."/>
            <person name="Oh S."/>
            <person name="Lee J.H."/>
            <person name="Choi E."/>
            <person name="Choi E."/>
            <person name="Lee S.E."/>
            <person name="Jeon J."/>
            <person name="Kim H."/>
            <person name="Choi G."/>
            <person name="Song H."/>
            <person name="Lee J."/>
            <person name="Lee S.C."/>
            <person name="Kwon J.K."/>
            <person name="Lee H.Y."/>
            <person name="Koo N."/>
            <person name="Hong Y."/>
            <person name="Kim R.W."/>
            <person name="Kang W.H."/>
            <person name="Huh J.H."/>
            <person name="Kang B.C."/>
            <person name="Yang T.J."/>
            <person name="Lee Y.H."/>
            <person name="Bennetzen J.L."/>
            <person name="Choi D."/>
        </authorList>
    </citation>
    <scope>NUCLEOTIDE SEQUENCE [LARGE SCALE GENOMIC DNA]</scope>
    <source>
        <strain evidence="3">cv. CM334</strain>
    </source>
</reference>
<dbReference type="InterPro" id="IPR017451">
    <property type="entry name" value="F-box-assoc_interact_dom"/>
</dbReference>
<dbReference type="InterPro" id="IPR050796">
    <property type="entry name" value="SCF_F-box_component"/>
</dbReference>
<evidence type="ECO:0000313" key="3">
    <source>
        <dbReference type="Proteomes" id="UP000222542"/>
    </source>
</evidence>
<dbReference type="Gene3D" id="2.120.10.80">
    <property type="entry name" value="Kelch-type beta propeller"/>
    <property type="match status" value="1"/>
</dbReference>
<evidence type="ECO:0000259" key="1">
    <source>
        <dbReference type="PROSITE" id="PS50181"/>
    </source>
</evidence>
<dbReference type="Pfam" id="PF00646">
    <property type="entry name" value="F-box"/>
    <property type="match status" value="1"/>
</dbReference>
<gene>
    <name evidence="2" type="ORF">T459_19788</name>
</gene>
<dbReference type="InterPro" id="IPR036047">
    <property type="entry name" value="F-box-like_dom_sf"/>
</dbReference>
<accession>A0A1U8H6P8</accession>
<evidence type="ECO:0000313" key="2">
    <source>
        <dbReference type="EMBL" id="PHT76266.1"/>
    </source>
</evidence>
<feature type="domain" description="F-box" evidence="1">
    <location>
        <begin position="16"/>
        <end position="66"/>
    </location>
</feature>
<dbReference type="InterPro" id="IPR011043">
    <property type="entry name" value="Gal_Oxase/kelch_b-propeller"/>
</dbReference>
<dbReference type="STRING" id="4072.A0A1U8H6P8"/>
<dbReference type="InterPro" id="IPR013187">
    <property type="entry name" value="F-box-assoc_dom_typ3"/>
</dbReference>
<dbReference type="OMA" id="WSPVNTH"/>
<dbReference type="PANTHER" id="PTHR31672">
    <property type="entry name" value="BNACNNG10540D PROTEIN"/>
    <property type="match status" value="1"/>
</dbReference>
<dbReference type="SMART" id="SM00256">
    <property type="entry name" value="FBOX"/>
    <property type="match status" value="1"/>
</dbReference>
<dbReference type="InterPro" id="IPR001810">
    <property type="entry name" value="F-box_dom"/>
</dbReference>
<dbReference type="Proteomes" id="UP000222542">
    <property type="component" value="Unassembled WGS sequence"/>
</dbReference>
<protein>
    <recommendedName>
        <fullName evidence="1">F-box domain-containing protein</fullName>
    </recommendedName>
</protein>
<dbReference type="SUPFAM" id="SSF81383">
    <property type="entry name" value="F-box domain"/>
    <property type="match status" value="1"/>
</dbReference>
<dbReference type="AlphaFoldDB" id="A0A1U8H6P8"/>
<dbReference type="InterPro" id="IPR015915">
    <property type="entry name" value="Kelch-typ_b-propeller"/>
</dbReference>
<dbReference type="NCBIfam" id="TIGR01640">
    <property type="entry name" value="F_box_assoc_1"/>
    <property type="match status" value="1"/>
</dbReference>
<dbReference type="Pfam" id="PF08268">
    <property type="entry name" value="FBA_3"/>
    <property type="match status" value="1"/>
</dbReference>
<proteinExistence type="predicted"/>
<reference evidence="2 3" key="1">
    <citation type="journal article" date="2014" name="Nat. Genet.">
        <title>Genome sequence of the hot pepper provides insights into the evolution of pungency in Capsicum species.</title>
        <authorList>
            <person name="Kim S."/>
            <person name="Park M."/>
            <person name="Yeom S.I."/>
            <person name="Kim Y.M."/>
            <person name="Lee J.M."/>
            <person name="Lee H.A."/>
            <person name="Seo E."/>
            <person name="Choi J."/>
            <person name="Cheong K."/>
            <person name="Kim K.T."/>
            <person name="Jung K."/>
            <person name="Lee G.W."/>
            <person name="Oh S.K."/>
            <person name="Bae C."/>
            <person name="Kim S.B."/>
            <person name="Lee H.Y."/>
            <person name="Kim S.Y."/>
            <person name="Kim M.S."/>
            <person name="Kang B.C."/>
            <person name="Jo Y.D."/>
            <person name="Yang H.B."/>
            <person name="Jeong H.J."/>
            <person name="Kang W.H."/>
            <person name="Kwon J.K."/>
            <person name="Shin C."/>
            <person name="Lim J.Y."/>
            <person name="Park J.H."/>
            <person name="Huh J.H."/>
            <person name="Kim J.S."/>
            <person name="Kim B.D."/>
            <person name="Cohen O."/>
            <person name="Paran I."/>
            <person name="Suh M.C."/>
            <person name="Lee S.B."/>
            <person name="Kim Y.K."/>
            <person name="Shin Y."/>
            <person name="Noh S.J."/>
            <person name="Park J."/>
            <person name="Seo Y.S."/>
            <person name="Kwon S.Y."/>
            <person name="Kim H.A."/>
            <person name="Park J.M."/>
            <person name="Kim H.J."/>
            <person name="Choi S.B."/>
            <person name="Bosland P.W."/>
            <person name="Reeves G."/>
            <person name="Jo S.H."/>
            <person name="Lee B.W."/>
            <person name="Cho H.T."/>
            <person name="Choi H.S."/>
            <person name="Lee M.S."/>
            <person name="Yu Y."/>
            <person name="Do Choi Y."/>
            <person name="Park B.S."/>
            <person name="van Deynze A."/>
            <person name="Ashrafi H."/>
            <person name="Hill T."/>
            <person name="Kim W.T."/>
            <person name="Pai H.S."/>
            <person name="Ahn H.K."/>
            <person name="Yeam I."/>
            <person name="Giovannoni J.J."/>
            <person name="Rose J.K."/>
            <person name="Sorensen I."/>
            <person name="Lee S.J."/>
            <person name="Kim R.W."/>
            <person name="Choi I.Y."/>
            <person name="Choi B.S."/>
            <person name="Lim J.S."/>
            <person name="Lee Y.H."/>
            <person name="Choi D."/>
        </authorList>
    </citation>
    <scope>NUCLEOTIDE SEQUENCE [LARGE SCALE GENOMIC DNA]</scope>
    <source>
        <strain evidence="3">cv. CM334</strain>
    </source>
</reference>
<dbReference type="SUPFAM" id="SSF50965">
    <property type="entry name" value="Galactose oxidase, central domain"/>
    <property type="match status" value="1"/>
</dbReference>
<keyword evidence="3" id="KW-1185">Reference proteome</keyword>
<comment type="caution">
    <text evidence="2">The sequence shown here is derived from an EMBL/GenBank/DDBJ whole genome shotgun (WGS) entry which is preliminary data.</text>
</comment>
<dbReference type="PROSITE" id="PS50181">
    <property type="entry name" value="FBOX"/>
    <property type="match status" value="1"/>
</dbReference>
<dbReference type="EMBL" id="AYRZ02000007">
    <property type="protein sequence ID" value="PHT76266.1"/>
    <property type="molecule type" value="Genomic_DNA"/>
</dbReference>